<feature type="region of interest" description="Disordered" evidence="6">
    <location>
        <begin position="694"/>
        <end position="765"/>
    </location>
</feature>
<protein>
    <submittedName>
        <fullName evidence="7">Dual specificity tyrosine-phosphorylation-regulated kinase 2</fullName>
    </submittedName>
</protein>
<feature type="compositionally biased region" description="Polar residues" evidence="6">
    <location>
        <begin position="1124"/>
        <end position="1151"/>
    </location>
</feature>
<dbReference type="InterPro" id="IPR008271">
    <property type="entry name" value="Ser/Thr_kinase_AS"/>
</dbReference>
<keyword evidence="5" id="KW-0067">ATP-binding</keyword>
<evidence type="ECO:0000256" key="2">
    <source>
        <dbReference type="ARBA" id="ARBA00022679"/>
    </source>
</evidence>
<dbReference type="Pfam" id="PF00069">
    <property type="entry name" value="Pkinase"/>
    <property type="match status" value="1"/>
</dbReference>
<feature type="compositionally biased region" description="Polar residues" evidence="6">
    <location>
        <begin position="1481"/>
        <end position="1492"/>
    </location>
</feature>
<feature type="region of interest" description="Disordered" evidence="6">
    <location>
        <begin position="1509"/>
        <end position="1544"/>
    </location>
</feature>
<feature type="region of interest" description="Disordered" evidence="6">
    <location>
        <begin position="610"/>
        <end position="670"/>
    </location>
</feature>
<keyword evidence="8" id="KW-1185">Reference proteome</keyword>
<feature type="compositionally biased region" description="Polar residues" evidence="6">
    <location>
        <begin position="1193"/>
        <end position="1216"/>
    </location>
</feature>
<feature type="compositionally biased region" description="Polar residues" evidence="6">
    <location>
        <begin position="1251"/>
        <end position="1269"/>
    </location>
</feature>
<dbReference type="Gene3D" id="3.30.200.20">
    <property type="entry name" value="Phosphorylase Kinase, domain 1"/>
    <property type="match status" value="1"/>
</dbReference>
<feature type="non-terminal residue" evidence="7">
    <location>
        <position position="1602"/>
    </location>
</feature>
<dbReference type="PANTHER" id="PTHR24058:SF130">
    <property type="entry name" value="SERINE_THREONINE PROTEIN KINASES-RELATED"/>
    <property type="match status" value="1"/>
</dbReference>
<evidence type="ECO:0000256" key="1">
    <source>
        <dbReference type="ARBA" id="ARBA00022527"/>
    </source>
</evidence>
<organism evidence="7 8">
    <name type="scientific">Paramuricea clavata</name>
    <name type="common">Red gorgonian</name>
    <name type="synonym">Violescent sea-whip</name>
    <dbReference type="NCBI Taxonomy" id="317549"/>
    <lineage>
        <taxon>Eukaryota</taxon>
        <taxon>Metazoa</taxon>
        <taxon>Cnidaria</taxon>
        <taxon>Anthozoa</taxon>
        <taxon>Octocorallia</taxon>
        <taxon>Malacalcyonacea</taxon>
        <taxon>Plexauridae</taxon>
        <taxon>Paramuricea</taxon>
    </lineage>
</organism>
<comment type="caution">
    <text evidence="7">The sequence shown here is derived from an EMBL/GenBank/DDBJ whole genome shotgun (WGS) entry which is preliminary data.</text>
</comment>
<dbReference type="SUPFAM" id="SSF56112">
    <property type="entry name" value="Protein kinase-like (PK-like)"/>
    <property type="match status" value="1"/>
</dbReference>
<dbReference type="InterPro" id="IPR011009">
    <property type="entry name" value="Kinase-like_dom_sf"/>
</dbReference>
<feature type="region of interest" description="Disordered" evidence="6">
    <location>
        <begin position="1232"/>
        <end position="1269"/>
    </location>
</feature>
<evidence type="ECO:0000256" key="6">
    <source>
        <dbReference type="SAM" id="MobiDB-lite"/>
    </source>
</evidence>
<accession>A0A6S7HUR5</accession>
<dbReference type="EMBL" id="CACRXK020006335">
    <property type="protein sequence ID" value="CAB4009096.1"/>
    <property type="molecule type" value="Genomic_DNA"/>
</dbReference>
<feature type="compositionally biased region" description="Polar residues" evidence="6">
    <location>
        <begin position="890"/>
        <end position="900"/>
    </location>
</feature>
<feature type="region of interest" description="Disordered" evidence="6">
    <location>
        <begin position="1300"/>
        <end position="1319"/>
    </location>
</feature>
<feature type="compositionally biased region" description="Basic residues" evidence="6">
    <location>
        <begin position="617"/>
        <end position="632"/>
    </location>
</feature>
<feature type="region of interest" description="Disordered" evidence="6">
    <location>
        <begin position="1117"/>
        <end position="1216"/>
    </location>
</feature>
<feature type="compositionally biased region" description="Polar residues" evidence="6">
    <location>
        <begin position="1232"/>
        <end position="1243"/>
    </location>
</feature>
<feature type="region of interest" description="Disordered" evidence="6">
    <location>
        <begin position="942"/>
        <end position="1049"/>
    </location>
</feature>
<dbReference type="InterPro" id="IPR050494">
    <property type="entry name" value="Ser_Thr_dual-spec_kinase"/>
</dbReference>
<proteinExistence type="predicted"/>
<evidence type="ECO:0000313" key="7">
    <source>
        <dbReference type="EMBL" id="CAB4009096.1"/>
    </source>
</evidence>
<keyword evidence="4 7" id="KW-0418">Kinase</keyword>
<dbReference type="OrthoDB" id="9332038at2759"/>
<dbReference type="PANTHER" id="PTHR24058">
    <property type="entry name" value="DUAL SPECIFICITY PROTEIN KINASE"/>
    <property type="match status" value="1"/>
</dbReference>
<feature type="compositionally biased region" description="Basic and acidic residues" evidence="6">
    <location>
        <begin position="753"/>
        <end position="763"/>
    </location>
</feature>
<dbReference type="InterPro" id="IPR000719">
    <property type="entry name" value="Prot_kinase_dom"/>
</dbReference>
<name>A0A6S7HUR5_PARCT</name>
<feature type="compositionally biased region" description="Basic and acidic residues" evidence="6">
    <location>
        <begin position="991"/>
        <end position="1008"/>
    </location>
</feature>
<dbReference type="PROSITE" id="PS00108">
    <property type="entry name" value="PROTEIN_KINASE_ST"/>
    <property type="match status" value="1"/>
</dbReference>
<feature type="compositionally biased region" description="Basic and acidic residues" evidence="6">
    <location>
        <begin position="398"/>
        <end position="408"/>
    </location>
</feature>
<evidence type="ECO:0000313" key="8">
    <source>
        <dbReference type="Proteomes" id="UP001152795"/>
    </source>
</evidence>
<dbReference type="GO" id="GO:0005524">
    <property type="term" value="F:ATP binding"/>
    <property type="evidence" value="ECO:0007669"/>
    <property type="project" value="UniProtKB-UniRule"/>
</dbReference>
<keyword evidence="2" id="KW-0808">Transferase</keyword>
<dbReference type="SMART" id="SM00220">
    <property type="entry name" value="S_TKc"/>
    <property type="match status" value="1"/>
</dbReference>
<keyword evidence="1" id="KW-0723">Serine/threonine-protein kinase</keyword>
<reference evidence="7" key="1">
    <citation type="submission" date="2020-04" db="EMBL/GenBank/DDBJ databases">
        <authorList>
            <person name="Alioto T."/>
            <person name="Alioto T."/>
            <person name="Gomez Garrido J."/>
        </authorList>
    </citation>
    <scope>NUCLEOTIDE SEQUENCE</scope>
    <source>
        <strain evidence="7">A484AB</strain>
    </source>
</reference>
<feature type="region of interest" description="Disordered" evidence="6">
    <location>
        <begin position="1473"/>
        <end position="1494"/>
    </location>
</feature>
<dbReference type="PROSITE" id="PS00107">
    <property type="entry name" value="PROTEIN_KINASE_ATP"/>
    <property type="match status" value="1"/>
</dbReference>
<dbReference type="InterPro" id="IPR017441">
    <property type="entry name" value="Protein_kinase_ATP_BS"/>
</dbReference>
<evidence type="ECO:0000256" key="4">
    <source>
        <dbReference type="ARBA" id="ARBA00022777"/>
    </source>
</evidence>
<gene>
    <name evidence="7" type="ORF">PACLA_8A011128</name>
</gene>
<feature type="compositionally biased region" description="Basic and acidic residues" evidence="6">
    <location>
        <begin position="1516"/>
        <end position="1533"/>
    </location>
</feature>
<keyword evidence="3" id="KW-0547">Nucleotide-binding</keyword>
<feature type="compositionally biased region" description="Polar residues" evidence="6">
    <location>
        <begin position="1035"/>
        <end position="1044"/>
    </location>
</feature>
<feature type="region of interest" description="Disordered" evidence="6">
    <location>
        <begin position="1551"/>
        <end position="1570"/>
    </location>
</feature>
<feature type="compositionally biased region" description="Low complexity" evidence="6">
    <location>
        <begin position="1179"/>
        <end position="1189"/>
    </location>
</feature>
<dbReference type="Proteomes" id="UP001152795">
    <property type="component" value="Unassembled WGS sequence"/>
</dbReference>
<feature type="region of interest" description="Disordered" evidence="6">
    <location>
        <begin position="398"/>
        <end position="418"/>
    </location>
</feature>
<evidence type="ECO:0000256" key="5">
    <source>
        <dbReference type="ARBA" id="ARBA00022840"/>
    </source>
</evidence>
<feature type="region of interest" description="Disordered" evidence="6">
    <location>
        <begin position="890"/>
        <end position="921"/>
    </location>
</feature>
<dbReference type="GO" id="GO:0004674">
    <property type="term" value="F:protein serine/threonine kinase activity"/>
    <property type="evidence" value="ECO:0007669"/>
    <property type="project" value="UniProtKB-KW"/>
</dbReference>
<feature type="region of interest" description="Disordered" evidence="6">
    <location>
        <begin position="778"/>
        <end position="803"/>
    </location>
</feature>
<feature type="compositionally biased region" description="Basic and acidic residues" evidence="6">
    <location>
        <begin position="633"/>
        <end position="653"/>
    </location>
</feature>
<dbReference type="PROSITE" id="PS50011">
    <property type="entry name" value="PROTEIN_KINASE_DOM"/>
    <property type="match status" value="1"/>
</dbReference>
<sequence length="1602" mass="179302">ILAGRYKVIAKVGEGQSSVLVKAEDIFHPNERHVAIKILHASYCNLGPQEASCLLHLRKADTLKVANIAHILNTFTVGEHFCIVFEFLLPLPLYKYFQMFSFPSKAEKINLIRRIGFQVTQSLAVLSSLNIIHCDVKPENILFTDGDKKDVKLIDFGNAIYCIHDEMSLYFESFELQTVFYRAPEVMFGLLFGPQIDMWSLGCVLAEFYLGEPLFLAMSKDEILEKMQALLGPFPMSPFQTGKYFSTFKKFVGRVSPVPGFSKNVVNIMKKLGSTDYVFADFLAKLLTFDPNLRLSPNEALRHPFLAPECTVGFMLPPGYMTQESTYSPILLTPATYPHRPKIDEDIKKLRYSELDLLRVGTQASTMSKADNVMKVLPFNYQEESSNENKEEKCIVKNESNAEGRESRNTAGKNTAERFGNNETAGIFGVSIENKSHDGCPVDRRDNPYNESCSVLHTTKDTRAISVKEDQTYNDYGDSCSVVNLVKDTKLLQGSAIRGHKDKTFGVNTTNETCSSALFSKHDERDKPFDPNESCSISNAIKDPSSFTTPMKGGQRDDAFDETCMVLNTAKDKCLSTLFAKQHERDNPLNESCSVLNTIKNSLSLIVHKGRGENEKHGRKFVLRRSSKNRRRRDSERESRSTVSREDNKDFRKPYNAQSMSPAKLSDAQDKSPVKFINDHEVLLVNLSEPRDITRTANSSPVRRTSGGMPKGSADKKLNESSSIIPHHKGSSRKHSDKESNSAAIPPTRRTSRHDERTPENMRRTAANRVVEDSVTATRKAAYRRSSSETSYKEIKSATPPTRRTNKFKFNEEISEDMPKTAANRVVEDDVTATRKTAYKRSSSETSYKETDFATPPTRTTSKCDDRILEDIQKGAANRVIEDNVTATRKTAYKRSSSETSYKETDSATPSTRRTSKLDEEILENMPKSATDRKVDGINIIVSPKATHKSTSSETSDEETSPARWSIGRQNKRAKSSAIEMKSLGNCAEESGGKSRNETCVSKTKDRPNPSAVGRRKCKKSQQVLSSGVKDDAQTKPTLPTISHQTRDDVSTTCNNYQDLFSVTSSSKQVNADSYRNAKKPVSTKLSVLESFFDTLSDDETNLVSSSTNSGELRIKTKGISKRSVPTNSKVLTKNENSSSSEKLTPISSSIKQDKLSQKSCSNGNRHELEKLSNFQAFSEDTSSTSSEEVMLITSSNTQDELPPNSGNNWKRSKSPKSSIWKSLSEDKNSSSGLEVTLVTSSSKEGRLHAANSSNNGNRTNSAKSSNLQVFSEDKNSSFDEELTFVISTNTQDKLQTKSITNEKGAKSQKSKNVQAFSRDKNSSFGEEVMLVTFSNTQDRRLARRRNDDNRNMSANSWNFQSFSEGWTSSSGSESKIVTSSINQGNKSIGNVSSLEHKEKPRTPNFQKKESVFDTPMPCSLVRSTGELLPGGLSEVKKTICRAEMEQDNSLYEIHDILQARLVGDADMLNEEKQNTEKSGETYTRYNYTSPKQKTERVFLERNSQLVKGGQVLKNESQDSKRVSKEKGNRNLPEEMDTSYPRDILTQEAVKQPRKRKLEYSTVNSPGKSHTMFCLESLKDRQSPKIQKLPDDSDDDYDVLLL</sequence>
<evidence type="ECO:0000256" key="3">
    <source>
        <dbReference type="ARBA" id="ARBA00022741"/>
    </source>
</evidence>
<dbReference type="Gene3D" id="1.10.510.10">
    <property type="entry name" value="Transferase(Phosphotransferase) domain 1"/>
    <property type="match status" value="1"/>
</dbReference>